<evidence type="ECO:0000313" key="18">
    <source>
        <dbReference type="Proteomes" id="UP001652625"/>
    </source>
</evidence>
<dbReference type="EC" id="2.7.1.29" evidence="1"/>
<dbReference type="Gene3D" id="3.30.1180.20">
    <property type="entry name" value="Dihydroxyacetone kinase, domain 2"/>
    <property type="match status" value="1"/>
</dbReference>
<evidence type="ECO:0000256" key="13">
    <source>
        <dbReference type="ARBA" id="ARBA00047974"/>
    </source>
</evidence>
<dbReference type="EC" id="2.7.1.28" evidence="2"/>
<evidence type="ECO:0000256" key="9">
    <source>
        <dbReference type="ARBA" id="ARBA00023285"/>
    </source>
</evidence>
<evidence type="ECO:0000259" key="16">
    <source>
        <dbReference type="PROSITE" id="PS51480"/>
    </source>
</evidence>
<dbReference type="PANTHER" id="PTHR28629:SF4">
    <property type="entry name" value="TRIOKINASE_FMN CYCLASE"/>
    <property type="match status" value="1"/>
</dbReference>
<proteinExistence type="predicted"/>
<evidence type="ECO:0000256" key="12">
    <source>
        <dbReference type="ARBA" id="ARBA00046681"/>
    </source>
</evidence>
<dbReference type="InterPro" id="IPR004006">
    <property type="entry name" value="DhaK_dom"/>
</dbReference>
<dbReference type="Pfam" id="PF02733">
    <property type="entry name" value="Dak1"/>
    <property type="match status" value="1"/>
</dbReference>
<feature type="domain" description="DhaL" evidence="16">
    <location>
        <begin position="373"/>
        <end position="576"/>
    </location>
</feature>
<evidence type="ECO:0000259" key="17">
    <source>
        <dbReference type="PROSITE" id="PS51481"/>
    </source>
</evidence>
<feature type="domain" description="DhaK" evidence="17">
    <location>
        <begin position="17"/>
        <end position="341"/>
    </location>
</feature>
<comment type="catalytic activity">
    <reaction evidence="15">
        <text>dihydroxyacetone + ATP = dihydroxyacetone phosphate + ADP + H(+)</text>
        <dbReference type="Rhea" id="RHEA:15773"/>
        <dbReference type="ChEBI" id="CHEBI:15378"/>
        <dbReference type="ChEBI" id="CHEBI:16016"/>
        <dbReference type="ChEBI" id="CHEBI:30616"/>
        <dbReference type="ChEBI" id="CHEBI:57642"/>
        <dbReference type="ChEBI" id="CHEBI:456216"/>
        <dbReference type="EC" id="2.7.1.29"/>
    </reaction>
</comment>
<accession>A0ABM4CGQ8</accession>
<keyword evidence="6" id="KW-0547">Nucleotide-binding</keyword>
<evidence type="ECO:0000256" key="3">
    <source>
        <dbReference type="ARBA" id="ARBA00012578"/>
    </source>
</evidence>
<protein>
    <recommendedName>
        <fullName evidence="4">Triokinase/FMN cyclase</fullName>
        <ecNumber evidence="2">2.7.1.28</ecNumber>
        <ecNumber evidence="1">2.7.1.29</ecNumber>
        <ecNumber evidence="3">4.6.1.15</ecNumber>
    </recommendedName>
    <alternativeName>
        <fullName evidence="10">Bifunctional ATP-dependent dihydroxyacetone kinase/FAD-AMP lyase (cyclizing)</fullName>
    </alternativeName>
</protein>
<dbReference type="SUPFAM" id="SSF82549">
    <property type="entry name" value="DAK1/DegV-like"/>
    <property type="match status" value="1"/>
</dbReference>
<dbReference type="GeneID" id="101240707"/>
<dbReference type="PROSITE" id="PS51480">
    <property type="entry name" value="DHAL"/>
    <property type="match status" value="1"/>
</dbReference>
<evidence type="ECO:0000256" key="7">
    <source>
        <dbReference type="ARBA" id="ARBA00022777"/>
    </source>
</evidence>
<evidence type="ECO:0000256" key="10">
    <source>
        <dbReference type="ARBA" id="ARBA00032426"/>
    </source>
</evidence>
<evidence type="ECO:0000256" key="5">
    <source>
        <dbReference type="ARBA" id="ARBA00022679"/>
    </source>
</evidence>
<dbReference type="SUPFAM" id="SSF101473">
    <property type="entry name" value="DhaL-like"/>
    <property type="match status" value="1"/>
</dbReference>
<evidence type="ECO:0000256" key="8">
    <source>
        <dbReference type="ARBA" id="ARBA00022840"/>
    </source>
</evidence>
<comment type="subunit">
    <text evidence="12">Homodimer. Interacts with IFIH1 (via the CARD domains), the interaction is inhibited by viral infection.</text>
</comment>
<dbReference type="SMART" id="SM01120">
    <property type="entry name" value="Dak2"/>
    <property type="match status" value="1"/>
</dbReference>
<evidence type="ECO:0000256" key="1">
    <source>
        <dbReference type="ARBA" id="ARBA00012107"/>
    </source>
</evidence>
<sequence length="578" mass="61633">MQYDSVDYGIGKKLVNDPLTCVADSLEGFVLSNAGVKLLKGTHIVVREDLNIFKKQKKVSLIAGGGSGHEPAHIGYIGKGMLTAAVCGDVFASPSSLSILSAIRACTNDAGVLLIVKNYTGDRLHFGRAVELAKSEGINVEMIVVGEDCAILSEDKNAGRRGLCGTILIHKIAGAMAEEGKTIDEIHKFLQESILEMGTISVSLSSCSIPGKPCNFVVGKDVVEFGLGIHGEPGAAQIKLESTHNLVRKMIDHMKSKYLELTQGTCVILIVNNLGALSNLELSIVAKETFNYLESLKVSIIRSYVGSFVTSLDMVGVSLTIMISNPERLNYLDLTTNAAAWPKSGFVNTDIEMDHCMQFDKAIKIYEPSGIGLKITQCCVAACKTLQANAELLNELDRHGGDGDTGTTFAQGASAILRKISSEKIILIPVNSPKDFFAAIAIELDNHMGGSSGALLSLLMTGISCGLKETYQLVDFISAFKNGIELMKKYGGAEEGDRTMLDALCPAWHALNILALSDITVKAAMKQAAEASRTGSNNTIEMNAKSGRASYVAKTRLAHPDPGAVAVALVFEAIEKSL</sequence>
<evidence type="ECO:0000256" key="2">
    <source>
        <dbReference type="ARBA" id="ARBA00012110"/>
    </source>
</evidence>
<keyword evidence="5" id="KW-0808">Transferase</keyword>
<keyword evidence="9" id="KW-0170">Cobalt</keyword>
<dbReference type="Pfam" id="PF02734">
    <property type="entry name" value="Dak2"/>
    <property type="match status" value="1"/>
</dbReference>
<keyword evidence="18" id="KW-1185">Reference proteome</keyword>
<dbReference type="InterPro" id="IPR036117">
    <property type="entry name" value="DhaL_dom_sf"/>
</dbReference>
<gene>
    <name evidence="19" type="primary">LOC101240707</name>
</gene>
<comment type="function">
    <text evidence="11">Catalyzes both the phosphorylation of dihydroxyacetone and of glyceraldehyde, and the splitting of ribonucleoside diphosphate-X compounds among which FAD is the best substrate. Represses IFIH1-mediated cellular antiviral response.</text>
</comment>
<comment type="catalytic activity">
    <reaction evidence="13">
        <text>D-glyceraldehyde + ATP = D-glyceraldehyde 3-phosphate + ADP + H(+)</text>
        <dbReference type="Rhea" id="RHEA:13941"/>
        <dbReference type="ChEBI" id="CHEBI:15378"/>
        <dbReference type="ChEBI" id="CHEBI:17378"/>
        <dbReference type="ChEBI" id="CHEBI:30616"/>
        <dbReference type="ChEBI" id="CHEBI:59776"/>
        <dbReference type="ChEBI" id="CHEBI:456216"/>
        <dbReference type="EC" id="2.7.1.28"/>
    </reaction>
</comment>
<dbReference type="PANTHER" id="PTHR28629">
    <property type="entry name" value="TRIOKINASE/FMN CYCLASE"/>
    <property type="match status" value="1"/>
</dbReference>
<dbReference type="PROSITE" id="PS51481">
    <property type="entry name" value="DHAK"/>
    <property type="match status" value="1"/>
</dbReference>
<reference evidence="19" key="1">
    <citation type="submission" date="2025-08" db="UniProtKB">
        <authorList>
            <consortium name="RefSeq"/>
        </authorList>
    </citation>
    <scope>IDENTIFICATION</scope>
</reference>
<comment type="catalytic activity">
    <reaction evidence="14">
        <text>FAD = riboflavin cyclic-4',5'-phosphate + AMP + H(+)</text>
        <dbReference type="Rhea" id="RHEA:13729"/>
        <dbReference type="ChEBI" id="CHEBI:15378"/>
        <dbReference type="ChEBI" id="CHEBI:57692"/>
        <dbReference type="ChEBI" id="CHEBI:76202"/>
        <dbReference type="ChEBI" id="CHEBI:456215"/>
        <dbReference type="EC" id="4.6.1.15"/>
    </reaction>
</comment>
<keyword evidence="8" id="KW-0067">ATP-binding</keyword>
<dbReference type="Gene3D" id="3.40.50.10440">
    <property type="entry name" value="Dihydroxyacetone kinase, domain 1"/>
    <property type="match status" value="1"/>
</dbReference>
<evidence type="ECO:0000256" key="4">
    <source>
        <dbReference type="ARBA" id="ARBA00018932"/>
    </source>
</evidence>
<dbReference type="RefSeq" id="XP_065660889.1">
    <property type="nucleotide sequence ID" value="XM_065804817.1"/>
</dbReference>
<evidence type="ECO:0000256" key="11">
    <source>
        <dbReference type="ARBA" id="ARBA00045490"/>
    </source>
</evidence>
<evidence type="ECO:0000256" key="14">
    <source>
        <dbReference type="ARBA" id="ARBA00048526"/>
    </source>
</evidence>
<evidence type="ECO:0000313" key="19">
    <source>
        <dbReference type="RefSeq" id="XP_065660889.1"/>
    </source>
</evidence>
<dbReference type="NCBIfam" id="NF011049">
    <property type="entry name" value="PRK14479.1"/>
    <property type="match status" value="1"/>
</dbReference>
<evidence type="ECO:0000256" key="6">
    <source>
        <dbReference type="ARBA" id="ARBA00022741"/>
    </source>
</evidence>
<organism evidence="18 19">
    <name type="scientific">Hydra vulgaris</name>
    <name type="common">Hydra</name>
    <name type="synonym">Hydra attenuata</name>
    <dbReference type="NCBI Taxonomy" id="6087"/>
    <lineage>
        <taxon>Eukaryota</taxon>
        <taxon>Metazoa</taxon>
        <taxon>Cnidaria</taxon>
        <taxon>Hydrozoa</taxon>
        <taxon>Hydroidolina</taxon>
        <taxon>Anthoathecata</taxon>
        <taxon>Aplanulata</taxon>
        <taxon>Hydridae</taxon>
        <taxon>Hydra</taxon>
    </lineage>
</organism>
<dbReference type="Gene3D" id="1.25.40.340">
    <property type="match status" value="1"/>
</dbReference>
<dbReference type="EC" id="4.6.1.15" evidence="3"/>
<evidence type="ECO:0000256" key="15">
    <source>
        <dbReference type="ARBA" id="ARBA00048898"/>
    </source>
</evidence>
<dbReference type="InterPro" id="IPR004007">
    <property type="entry name" value="DhaL_dom"/>
</dbReference>
<dbReference type="InterPro" id="IPR050861">
    <property type="entry name" value="Dihydroxyacetone_Kinase"/>
</dbReference>
<dbReference type="Proteomes" id="UP001652625">
    <property type="component" value="Chromosome 09"/>
</dbReference>
<keyword evidence="7" id="KW-0418">Kinase</keyword>
<name>A0ABM4CGQ8_HYDVU</name>